<evidence type="ECO:0000313" key="11">
    <source>
        <dbReference type="EMBL" id="CAD7090274.1"/>
    </source>
</evidence>
<keyword evidence="5" id="KW-0067">ATP-binding</keyword>
<dbReference type="AlphaFoldDB" id="A0A7R8YYM8"/>
<dbReference type="Gene3D" id="3.90.1530.10">
    <property type="entry name" value="Conserved hypothetical protein from pyrococcus furiosus pfu- 392566-001, ParB domain"/>
    <property type="match status" value="1"/>
</dbReference>
<dbReference type="FunCoup" id="A0A7R8YYM8">
    <property type="interactions" value="78"/>
</dbReference>
<keyword evidence="8" id="KW-1015">Disulfide bond</keyword>
<dbReference type="FunFam" id="3.90.1530.10:FF:000001">
    <property type="entry name" value="Sulfiredoxin"/>
    <property type="match status" value="1"/>
</dbReference>
<dbReference type="EMBL" id="LR899013">
    <property type="protein sequence ID" value="CAD7090274.1"/>
    <property type="molecule type" value="Genomic_DNA"/>
</dbReference>
<dbReference type="OMA" id="SQIRRPI"/>
<evidence type="ECO:0000256" key="8">
    <source>
        <dbReference type="ARBA" id="ARBA00023157"/>
    </source>
</evidence>
<feature type="domain" description="ParB-like N-terminal" evidence="10">
    <location>
        <begin position="66"/>
        <end position="161"/>
    </location>
</feature>
<dbReference type="Proteomes" id="UP000594454">
    <property type="component" value="Chromosome 5"/>
</dbReference>
<reference evidence="11 12" key="1">
    <citation type="submission" date="2020-11" db="EMBL/GenBank/DDBJ databases">
        <authorList>
            <person name="Wallbank WR R."/>
            <person name="Pardo Diaz C."/>
            <person name="Kozak K."/>
            <person name="Martin S."/>
            <person name="Jiggins C."/>
            <person name="Moest M."/>
            <person name="Warren A I."/>
            <person name="Generalovic N T."/>
            <person name="Byers J.R.P. K."/>
            <person name="Montejo-Kovacevich G."/>
            <person name="Yen C E."/>
        </authorList>
    </citation>
    <scope>NUCLEOTIDE SEQUENCE [LARGE SCALE GENOMIC DNA]</scope>
</reference>
<evidence type="ECO:0000256" key="7">
    <source>
        <dbReference type="ARBA" id="ARBA00023002"/>
    </source>
</evidence>
<evidence type="ECO:0000256" key="5">
    <source>
        <dbReference type="ARBA" id="ARBA00022840"/>
    </source>
</evidence>
<dbReference type="GO" id="GO:0032542">
    <property type="term" value="F:sulfiredoxin activity"/>
    <property type="evidence" value="ECO:0007669"/>
    <property type="project" value="UniProtKB-EC"/>
</dbReference>
<dbReference type="SUPFAM" id="SSF110849">
    <property type="entry name" value="ParB/Sulfiredoxin"/>
    <property type="match status" value="1"/>
</dbReference>
<dbReference type="GO" id="GO:0005524">
    <property type="term" value="F:ATP binding"/>
    <property type="evidence" value="ECO:0007669"/>
    <property type="project" value="UniProtKB-KW"/>
</dbReference>
<evidence type="ECO:0000256" key="1">
    <source>
        <dbReference type="ARBA" id="ARBA00009609"/>
    </source>
</evidence>
<dbReference type="InterPro" id="IPR003115">
    <property type="entry name" value="ParB_N"/>
</dbReference>
<proteinExistence type="inferred from homology"/>
<keyword evidence="6" id="KW-0049">Antioxidant</keyword>
<evidence type="ECO:0000259" key="10">
    <source>
        <dbReference type="SMART" id="SM00470"/>
    </source>
</evidence>
<evidence type="ECO:0000256" key="3">
    <source>
        <dbReference type="ARBA" id="ARBA00022481"/>
    </source>
</evidence>
<dbReference type="OrthoDB" id="10023328at2759"/>
<dbReference type="SMART" id="SM00470">
    <property type="entry name" value="ParB"/>
    <property type="match status" value="1"/>
</dbReference>
<accession>A0A7R8YYM8</accession>
<evidence type="ECO:0000256" key="9">
    <source>
        <dbReference type="ARBA" id="ARBA00047514"/>
    </source>
</evidence>
<keyword evidence="3" id="KW-0488">Methylation</keyword>
<evidence type="ECO:0000256" key="6">
    <source>
        <dbReference type="ARBA" id="ARBA00022862"/>
    </source>
</evidence>
<gene>
    <name evidence="11" type="ORF">HERILL_LOCUS12768</name>
</gene>
<protein>
    <recommendedName>
        <fullName evidence="2">sulfiredoxin</fullName>
        <ecNumber evidence="2">1.8.98.2</ecNumber>
    </recommendedName>
</protein>
<evidence type="ECO:0000256" key="4">
    <source>
        <dbReference type="ARBA" id="ARBA00022741"/>
    </source>
</evidence>
<dbReference type="GO" id="GO:0034599">
    <property type="term" value="P:cellular response to oxidative stress"/>
    <property type="evidence" value="ECO:0007669"/>
    <property type="project" value="TreeGrafter"/>
</dbReference>
<comment type="similarity">
    <text evidence="1">Belongs to the sulfiredoxin family.</text>
</comment>
<comment type="catalytic activity">
    <reaction evidence="9">
        <text>S-hydroxy-S-oxy-L-cysteinyl-[peroxiredoxin] + [protein]-dithiol + ATP = S-hydroxy-L-cysteinyl-[peroxiredoxin] + [protein]-disulfide + ADP + phosphate</text>
        <dbReference type="Rhea" id="RHEA:17545"/>
        <dbReference type="Rhea" id="RHEA-COMP:10593"/>
        <dbReference type="Rhea" id="RHEA-COMP:10594"/>
        <dbReference type="Rhea" id="RHEA-COMP:13681"/>
        <dbReference type="Rhea" id="RHEA-COMP:17976"/>
        <dbReference type="ChEBI" id="CHEBI:29950"/>
        <dbReference type="ChEBI" id="CHEBI:30616"/>
        <dbReference type="ChEBI" id="CHEBI:43474"/>
        <dbReference type="ChEBI" id="CHEBI:50058"/>
        <dbReference type="ChEBI" id="CHEBI:61973"/>
        <dbReference type="ChEBI" id="CHEBI:61974"/>
        <dbReference type="ChEBI" id="CHEBI:456216"/>
        <dbReference type="EC" id="1.8.98.2"/>
    </reaction>
</comment>
<keyword evidence="12" id="KW-1185">Reference proteome</keyword>
<evidence type="ECO:0000313" key="12">
    <source>
        <dbReference type="Proteomes" id="UP000594454"/>
    </source>
</evidence>
<keyword evidence="4" id="KW-0547">Nucleotide-binding</keyword>
<dbReference type="GO" id="GO:0005737">
    <property type="term" value="C:cytoplasm"/>
    <property type="evidence" value="ECO:0007669"/>
    <property type="project" value="TreeGrafter"/>
</dbReference>
<organism evidence="11 12">
    <name type="scientific">Hermetia illucens</name>
    <name type="common">Black soldier fly</name>
    <dbReference type="NCBI Taxonomy" id="343691"/>
    <lineage>
        <taxon>Eukaryota</taxon>
        <taxon>Metazoa</taxon>
        <taxon>Ecdysozoa</taxon>
        <taxon>Arthropoda</taxon>
        <taxon>Hexapoda</taxon>
        <taxon>Insecta</taxon>
        <taxon>Pterygota</taxon>
        <taxon>Neoptera</taxon>
        <taxon>Endopterygota</taxon>
        <taxon>Diptera</taxon>
        <taxon>Brachycera</taxon>
        <taxon>Stratiomyomorpha</taxon>
        <taxon>Stratiomyidae</taxon>
        <taxon>Hermetiinae</taxon>
        <taxon>Hermetia</taxon>
    </lineage>
</organism>
<dbReference type="PANTHER" id="PTHR21348:SF2">
    <property type="entry name" value="SULFIREDOXIN-1"/>
    <property type="match status" value="1"/>
</dbReference>
<evidence type="ECO:0000256" key="2">
    <source>
        <dbReference type="ARBA" id="ARBA00013055"/>
    </source>
</evidence>
<dbReference type="PANTHER" id="PTHR21348">
    <property type="match status" value="1"/>
</dbReference>
<sequence>MLNSLRRARQVFRSEFTHSVCGPAVLDSANHCSASSSKAPGEDNSAKSVNMATERSVHSANIDEVHDVPIEAIIRPLAPVLDDNKVCSLMDTLKNSDASEKVPPIDILWIKGTEGGNYFYSFGGCHRFEAHKRLGLKTIKAKLVESTLFDLQHYLGSSAPKHLV</sequence>
<dbReference type="EC" id="1.8.98.2" evidence="2"/>
<dbReference type="InterPro" id="IPR016692">
    <property type="entry name" value="Sulfiredoxin"/>
</dbReference>
<keyword evidence="7" id="KW-0560">Oxidoreductase</keyword>
<dbReference type="InParanoid" id="A0A7R8YYM8"/>
<name>A0A7R8YYM8_HERIL</name>
<dbReference type="Pfam" id="PF02195">
    <property type="entry name" value="ParB_N"/>
    <property type="match status" value="1"/>
</dbReference>
<dbReference type="InterPro" id="IPR036086">
    <property type="entry name" value="ParB/Sulfiredoxin_sf"/>
</dbReference>
<dbReference type="CDD" id="cd16395">
    <property type="entry name" value="Srx"/>
    <property type="match status" value="1"/>
</dbReference>